<evidence type="ECO:0008006" key="10">
    <source>
        <dbReference type="Google" id="ProtNLM"/>
    </source>
</evidence>
<accession>A0A1F4VR11</accession>
<dbReference type="Gene3D" id="1.10.443.10">
    <property type="entry name" value="Intergrase catalytic core"/>
    <property type="match status" value="1"/>
</dbReference>
<keyword evidence="3 5" id="KW-0238">DNA-binding</keyword>
<evidence type="ECO:0000256" key="1">
    <source>
        <dbReference type="ARBA" id="ARBA00008857"/>
    </source>
</evidence>
<name>A0A1F4VR11_UNCKA</name>
<dbReference type="Pfam" id="PF02899">
    <property type="entry name" value="Phage_int_SAM_1"/>
    <property type="match status" value="1"/>
</dbReference>
<dbReference type="STRING" id="1802627.A3A70_01620"/>
<evidence type="ECO:0000256" key="4">
    <source>
        <dbReference type="ARBA" id="ARBA00023172"/>
    </source>
</evidence>
<sequence length="314" mass="36534">MSLTSIADDYLDYLELEKNASKRTLTNYRHYLDRFLDFADEKGVTEPEKLTMEVIKSYRLWLNREDEKTGETKLKKITQNYHLIALRTFLKFCAKRDIPTLAAEKIELMEPEAREINILNIEQLEEILKKPDLATLPGKRDRALMECLFSTGLRVSEVVSLNRSQIDLERREFSVVGKGRKRRVVFLSQRAAHYLTLWLDARADNFDPVFIRLKGKRTKADPMGNDLRLNVRTVQRIVRKYTSQAGIMMAVTPHTLRHSFATDLLLGGADVRSVQELLGHSSITTTQIYTHFTNNELKKIHDEYHHKNKEVEEN</sequence>
<dbReference type="EMBL" id="MEVK01000011">
    <property type="protein sequence ID" value="OGC59642.1"/>
    <property type="molecule type" value="Genomic_DNA"/>
</dbReference>
<dbReference type="PANTHER" id="PTHR30349">
    <property type="entry name" value="PHAGE INTEGRASE-RELATED"/>
    <property type="match status" value="1"/>
</dbReference>
<evidence type="ECO:0000259" key="7">
    <source>
        <dbReference type="PROSITE" id="PS51900"/>
    </source>
</evidence>
<comment type="caution">
    <text evidence="8">The sequence shown here is derived from an EMBL/GenBank/DDBJ whole genome shotgun (WGS) entry which is preliminary data.</text>
</comment>
<dbReference type="Proteomes" id="UP000178964">
    <property type="component" value="Unassembled WGS sequence"/>
</dbReference>
<dbReference type="InterPro" id="IPR002104">
    <property type="entry name" value="Integrase_catalytic"/>
</dbReference>
<dbReference type="InterPro" id="IPR004107">
    <property type="entry name" value="Integrase_SAM-like_N"/>
</dbReference>
<comment type="similarity">
    <text evidence="1">Belongs to the 'phage' integrase family.</text>
</comment>
<dbReference type="InterPro" id="IPR050090">
    <property type="entry name" value="Tyrosine_recombinase_XerCD"/>
</dbReference>
<dbReference type="InterPro" id="IPR013762">
    <property type="entry name" value="Integrase-like_cat_sf"/>
</dbReference>
<dbReference type="GO" id="GO:0003677">
    <property type="term" value="F:DNA binding"/>
    <property type="evidence" value="ECO:0007669"/>
    <property type="project" value="UniProtKB-UniRule"/>
</dbReference>
<keyword evidence="4" id="KW-0233">DNA recombination</keyword>
<reference evidence="8 9" key="1">
    <citation type="journal article" date="2016" name="Nat. Commun.">
        <title>Thousands of microbial genomes shed light on interconnected biogeochemical processes in an aquifer system.</title>
        <authorList>
            <person name="Anantharaman K."/>
            <person name="Brown C.T."/>
            <person name="Hug L.A."/>
            <person name="Sharon I."/>
            <person name="Castelle C.J."/>
            <person name="Probst A.J."/>
            <person name="Thomas B.C."/>
            <person name="Singh A."/>
            <person name="Wilkins M.J."/>
            <person name="Karaoz U."/>
            <person name="Brodie E.L."/>
            <person name="Williams K.H."/>
            <person name="Hubbard S.S."/>
            <person name="Banfield J.F."/>
        </authorList>
    </citation>
    <scope>NUCLEOTIDE SEQUENCE [LARGE SCALE GENOMIC DNA]</scope>
</reference>
<dbReference type="CDD" id="cd00798">
    <property type="entry name" value="INT_XerDC_C"/>
    <property type="match status" value="1"/>
</dbReference>
<dbReference type="InterPro" id="IPR010998">
    <property type="entry name" value="Integrase_recombinase_N"/>
</dbReference>
<gene>
    <name evidence="8" type="ORF">A3A70_01620</name>
</gene>
<dbReference type="GO" id="GO:0015074">
    <property type="term" value="P:DNA integration"/>
    <property type="evidence" value="ECO:0007669"/>
    <property type="project" value="UniProtKB-KW"/>
</dbReference>
<dbReference type="SUPFAM" id="SSF56349">
    <property type="entry name" value="DNA breaking-rejoining enzymes"/>
    <property type="match status" value="1"/>
</dbReference>
<dbReference type="Gene3D" id="1.10.150.130">
    <property type="match status" value="1"/>
</dbReference>
<organism evidence="8 9">
    <name type="scientific">candidate division WWE3 bacterium RIFCSPLOWO2_01_FULL_42_11</name>
    <dbReference type="NCBI Taxonomy" id="1802627"/>
    <lineage>
        <taxon>Bacteria</taxon>
        <taxon>Katanobacteria</taxon>
    </lineage>
</organism>
<dbReference type="GO" id="GO:0006310">
    <property type="term" value="P:DNA recombination"/>
    <property type="evidence" value="ECO:0007669"/>
    <property type="project" value="UniProtKB-KW"/>
</dbReference>
<dbReference type="PROSITE" id="PS51900">
    <property type="entry name" value="CB"/>
    <property type="match status" value="1"/>
</dbReference>
<protein>
    <recommendedName>
        <fullName evidence="10">Tyrosine recombinase XerC</fullName>
    </recommendedName>
</protein>
<dbReference type="PROSITE" id="PS51898">
    <property type="entry name" value="TYR_RECOMBINASE"/>
    <property type="match status" value="1"/>
</dbReference>
<evidence type="ECO:0000313" key="9">
    <source>
        <dbReference type="Proteomes" id="UP000178964"/>
    </source>
</evidence>
<evidence type="ECO:0000256" key="3">
    <source>
        <dbReference type="ARBA" id="ARBA00023125"/>
    </source>
</evidence>
<evidence type="ECO:0000259" key="6">
    <source>
        <dbReference type="PROSITE" id="PS51898"/>
    </source>
</evidence>
<dbReference type="InterPro" id="IPR044068">
    <property type="entry name" value="CB"/>
</dbReference>
<dbReference type="AlphaFoldDB" id="A0A1F4VR11"/>
<dbReference type="PANTHER" id="PTHR30349:SF41">
    <property type="entry name" value="INTEGRASE_RECOMBINASE PROTEIN MJ0367-RELATED"/>
    <property type="match status" value="1"/>
</dbReference>
<dbReference type="Pfam" id="PF00589">
    <property type="entry name" value="Phage_integrase"/>
    <property type="match status" value="1"/>
</dbReference>
<feature type="domain" description="Tyr recombinase" evidence="6">
    <location>
        <begin position="114"/>
        <end position="302"/>
    </location>
</feature>
<proteinExistence type="inferred from homology"/>
<evidence type="ECO:0000256" key="2">
    <source>
        <dbReference type="ARBA" id="ARBA00022908"/>
    </source>
</evidence>
<dbReference type="SUPFAM" id="SSF47823">
    <property type="entry name" value="lambda integrase-like, N-terminal domain"/>
    <property type="match status" value="1"/>
</dbReference>
<dbReference type="InterPro" id="IPR011010">
    <property type="entry name" value="DNA_brk_join_enz"/>
</dbReference>
<keyword evidence="2" id="KW-0229">DNA integration</keyword>
<evidence type="ECO:0000256" key="5">
    <source>
        <dbReference type="PROSITE-ProRule" id="PRU01248"/>
    </source>
</evidence>
<feature type="domain" description="Core-binding (CB)" evidence="7">
    <location>
        <begin position="1"/>
        <end position="94"/>
    </location>
</feature>
<evidence type="ECO:0000313" key="8">
    <source>
        <dbReference type="EMBL" id="OGC59642.1"/>
    </source>
</evidence>